<gene>
    <name evidence="2" type="ORF">C1702_00130</name>
    <name evidence="3" type="ORF">EV676_10288</name>
</gene>
<name>A0A2S5T9A4_9BURK</name>
<reference evidence="2 4" key="1">
    <citation type="submission" date="2018-02" db="EMBL/GenBank/DDBJ databases">
        <title>Reclassifiation of [Polyangium] brachysporum DSM 7029 as Guopingzhaonella breviflexa gen. nov., sp. nov., a member of the family Comamonadaceae.</title>
        <authorList>
            <person name="Tang B."/>
        </authorList>
    </citation>
    <scope>NUCLEOTIDE SEQUENCE [LARGE SCALE GENOMIC DNA]</scope>
    <source>
        <strain evidence="2 4">DSM 15344</strain>
    </source>
</reference>
<keyword evidence="4" id="KW-1185">Reference proteome</keyword>
<dbReference type="AlphaFoldDB" id="A0A2S5T9A4"/>
<evidence type="ECO:0000313" key="5">
    <source>
        <dbReference type="Proteomes" id="UP000294772"/>
    </source>
</evidence>
<evidence type="ECO:0000313" key="4">
    <source>
        <dbReference type="Proteomes" id="UP000239406"/>
    </source>
</evidence>
<reference evidence="3 5" key="2">
    <citation type="submission" date="2019-03" db="EMBL/GenBank/DDBJ databases">
        <title>Genomic Encyclopedia of Type Strains, Phase IV (KMG-IV): sequencing the most valuable type-strain genomes for metagenomic binning, comparative biology and taxonomic classification.</title>
        <authorList>
            <person name="Goeker M."/>
        </authorList>
    </citation>
    <scope>NUCLEOTIDE SEQUENCE [LARGE SCALE GENOMIC DNA]</scope>
    <source>
        <strain evidence="3 5">DSM 15264</strain>
    </source>
</reference>
<protein>
    <recommendedName>
        <fullName evidence="6">Beta-barrel assembly machine subunit BamE</fullName>
    </recommendedName>
</protein>
<evidence type="ECO:0000256" key="1">
    <source>
        <dbReference type="SAM" id="SignalP"/>
    </source>
</evidence>
<dbReference type="EMBL" id="PSNY01000001">
    <property type="protein sequence ID" value="PPE71447.1"/>
    <property type="molecule type" value="Genomic_DNA"/>
</dbReference>
<comment type="caution">
    <text evidence="2">The sequence shown here is derived from an EMBL/GenBank/DDBJ whole genome shotgun (WGS) entry which is preliminary data.</text>
</comment>
<proteinExistence type="predicted"/>
<feature type="signal peptide" evidence="1">
    <location>
        <begin position="1"/>
        <end position="23"/>
    </location>
</feature>
<dbReference type="Proteomes" id="UP000294772">
    <property type="component" value="Unassembled WGS sequence"/>
</dbReference>
<organism evidence="2 4">
    <name type="scientific">Caldimonas thermodepolymerans</name>
    <dbReference type="NCBI Taxonomy" id="215580"/>
    <lineage>
        <taxon>Bacteria</taxon>
        <taxon>Pseudomonadati</taxon>
        <taxon>Pseudomonadota</taxon>
        <taxon>Betaproteobacteria</taxon>
        <taxon>Burkholderiales</taxon>
        <taxon>Sphaerotilaceae</taxon>
        <taxon>Caldimonas</taxon>
    </lineage>
</organism>
<evidence type="ECO:0000313" key="2">
    <source>
        <dbReference type="EMBL" id="PPE71447.1"/>
    </source>
</evidence>
<dbReference type="Proteomes" id="UP000239406">
    <property type="component" value="Unassembled WGS sequence"/>
</dbReference>
<sequence length="173" mass="19805">MSTMFHRLFFVWLPALALGAALAGCAGYSPRGVTPGMPADEVIARMGRPTGEHRLADGTRRLEFARGPYGKHTYMVDLDAQDRVLRWQQVLTEAVFNAIPRGISREEVLRRIGRPSHEMLIPRRNERVWSYRYESPFCQWFQVSLDLDTHKVTETGYNVDPICDANDNDLNPR</sequence>
<accession>A0A2S5T9A4</accession>
<dbReference type="EMBL" id="SLXF01000002">
    <property type="protein sequence ID" value="TCP08582.1"/>
    <property type="molecule type" value="Genomic_DNA"/>
</dbReference>
<evidence type="ECO:0008006" key="6">
    <source>
        <dbReference type="Google" id="ProtNLM"/>
    </source>
</evidence>
<evidence type="ECO:0000313" key="3">
    <source>
        <dbReference type="EMBL" id="TCP08582.1"/>
    </source>
</evidence>
<dbReference type="RefSeq" id="WP_104355641.1">
    <property type="nucleotide sequence ID" value="NZ_CALFFA010000011.1"/>
</dbReference>
<dbReference type="OrthoDB" id="8962020at2"/>
<feature type="chain" id="PRO_5040584366" description="Beta-barrel assembly machine subunit BamE" evidence="1">
    <location>
        <begin position="24"/>
        <end position="173"/>
    </location>
</feature>
<keyword evidence="1" id="KW-0732">Signal</keyword>
<dbReference type="PROSITE" id="PS51257">
    <property type="entry name" value="PROKAR_LIPOPROTEIN"/>
    <property type="match status" value="1"/>
</dbReference>